<sequence>MADLVVLGFRAESTAQIALDAIDLLESEGLVSLEDLALVTRRENGHIDVKHAHHRVAKGATAGAAAGVVVGALAAIPVFGLAVGAAAGAALNKIGHIGVDERMVERMAGALPPGAGHVLMMVKTADDAKVVERLAPYEPHLVVTTLPDERVAELRRLLDGTGIRRR</sequence>
<dbReference type="EMBL" id="JACHGT010000020">
    <property type="protein sequence ID" value="MBB6039213.1"/>
    <property type="molecule type" value="Genomic_DNA"/>
</dbReference>
<dbReference type="RefSeq" id="WP_184792297.1">
    <property type="nucleotide sequence ID" value="NZ_BONT01000050.1"/>
</dbReference>
<keyword evidence="2" id="KW-1185">Reference proteome</keyword>
<dbReference type="AlphaFoldDB" id="A0A841FWT5"/>
<dbReference type="Proteomes" id="UP000548476">
    <property type="component" value="Unassembled WGS sequence"/>
</dbReference>
<protein>
    <submittedName>
        <fullName evidence="1">Putative membrane protein</fullName>
    </submittedName>
</protein>
<reference evidence="1 2" key="1">
    <citation type="submission" date="2020-08" db="EMBL/GenBank/DDBJ databases">
        <title>Genomic Encyclopedia of Type Strains, Phase IV (KMG-IV): sequencing the most valuable type-strain genomes for metagenomic binning, comparative biology and taxonomic classification.</title>
        <authorList>
            <person name="Goeker M."/>
        </authorList>
    </citation>
    <scope>NUCLEOTIDE SEQUENCE [LARGE SCALE GENOMIC DNA]</scope>
    <source>
        <strain evidence="1 2">YIM 65646</strain>
    </source>
</reference>
<dbReference type="Pfam" id="PF06897">
    <property type="entry name" value="DUF1269"/>
    <property type="match status" value="1"/>
</dbReference>
<evidence type="ECO:0000313" key="2">
    <source>
        <dbReference type="Proteomes" id="UP000548476"/>
    </source>
</evidence>
<proteinExistence type="predicted"/>
<dbReference type="InterPro" id="IPR009200">
    <property type="entry name" value="DUF1269_membrane"/>
</dbReference>
<evidence type="ECO:0000313" key="1">
    <source>
        <dbReference type="EMBL" id="MBB6039213.1"/>
    </source>
</evidence>
<organism evidence="1 2">
    <name type="scientific">Phytomonospora endophytica</name>
    <dbReference type="NCBI Taxonomy" id="714109"/>
    <lineage>
        <taxon>Bacteria</taxon>
        <taxon>Bacillati</taxon>
        <taxon>Actinomycetota</taxon>
        <taxon>Actinomycetes</taxon>
        <taxon>Micromonosporales</taxon>
        <taxon>Micromonosporaceae</taxon>
        <taxon>Phytomonospora</taxon>
    </lineage>
</organism>
<accession>A0A841FWT5</accession>
<gene>
    <name evidence="1" type="ORF">HNR73_007104</name>
</gene>
<comment type="caution">
    <text evidence="1">The sequence shown here is derived from an EMBL/GenBank/DDBJ whole genome shotgun (WGS) entry which is preliminary data.</text>
</comment>
<name>A0A841FWT5_9ACTN</name>